<comment type="caution">
    <text evidence="5">The sequence shown here is derived from an EMBL/GenBank/DDBJ whole genome shotgun (WGS) entry which is preliminary data.</text>
</comment>
<feature type="transmembrane region" description="Helical" evidence="4">
    <location>
        <begin position="50"/>
        <end position="66"/>
    </location>
</feature>
<dbReference type="Proteomes" id="UP000606494">
    <property type="component" value="Unassembled WGS sequence"/>
</dbReference>
<keyword evidence="2" id="KW-0125">Carotenoid biosynthesis</keyword>
<keyword evidence="4" id="KW-0472">Membrane</keyword>
<feature type="transmembrane region" description="Helical" evidence="4">
    <location>
        <begin position="73"/>
        <end position="91"/>
    </location>
</feature>
<proteinExistence type="inferred from homology"/>
<evidence type="ECO:0000256" key="1">
    <source>
        <dbReference type="ARBA" id="ARBA00009324"/>
    </source>
</evidence>
<evidence type="ECO:0000313" key="6">
    <source>
        <dbReference type="Proteomes" id="UP000606494"/>
    </source>
</evidence>
<dbReference type="RefSeq" id="WP_190308858.1">
    <property type="nucleotide sequence ID" value="NZ_JACNYK010000002.1"/>
</dbReference>
<dbReference type="InterPro" id="IPR045019">
    <property type="entry name" value="BETA-OHASE-like"/>
</dbReference>
<evidence type="ECO:0000256" key="4">
    <source>
        <dbReference type="SAM" id="Phobius"/>
    </source>
</evidence>
<keyword evidence="4" id="KW-1133">Transmembrane helix</keyword>
<keyword evidence="3" id="KW-0560">Oxidoreductase</keyword>
<dbReference type="PANTHER" id="PTHR31899">
    <property type="entry name" value="BETA-CAROTENE 3-HYDROXYLASE 1, CHLOROPLASTIC"/>
    <property type="match status" value="1"/>
</dbReference>
<accession>A0ABR7Y333</accession>
<sequence length="153" mass="18395">MAFLIVLLTFTLMEGATWIIHKYVMHGFLWVLHKDHHDHSNEGVLEKNDYFFVIFAIPTIALMYFGSLENFNYLFFIGLGIMLYGMAYFFVHDIFIHQRIKFLSRTQSPYFLALRRAHKQHHKHIGKRDGECFGFLYVPFKYFKMYFNSEKKC</sequence>
<dbReference type="EMBL" id="JACNYK010000002">
    <property type="protein sequence ID" value="MBD1425718.1"/>
    <property type="molecule type" value="Genomic_DNA"/>
</dbReference>
<reference evidence="5 6" key="1">
    <citation type="submission" date="2020-08" db="EMBL/GenBank/DDBJ databases">
        <title>Sphingobacterium sp. DN00404 isolated from aquaculture water.</title>
        <authorList>
            <person name="Zhang M."/>
        </authorList>
    </citation>
    <scope>NUCLEOTIDE SEQUENCE [LARGE SCALE GENOMIC DNA]</scope>
    <source>
        <strain evidence="5 6">KCTC 32294</strain>
    </source>
</reference>
<name>A0ABR7Y333_9SPHI</name>
<evidence type="ECO:0000256" key="3">
    <source>
        <dbReference type="ARBA" id="ARBA00023002"/>
    </source>
</evidence>
<dbReference type="PANTHER" id="PTHR31899:SF9">
    <property type="entry name" value="BETA-CAROTENE 3-HYDROXYLASE 1, CHLOROPLASTIC"/>
    <property type="match status" value="1"/>
</dbReference>
<organism evidence="5 6">
    <name type="scientific">Sphingobacterium arenae</name>
    <dbReference type="NCBI Taxonomy" id="1280598"/>
    <lineage>
        <taxon>Bacteria</taxon>
        <taxon>Pseudomonadati</taxon>
        <taxon>Bacteroidota</taxon>
        <taxon>Sphingobacteriia</taxon>
        <taxon>Sphingobacteriales</taxon>
        <taxon>Sphingobacteriaceae</taxon>
        <taxon>Sphingobacterium</taxon>
    </lineage>
</organism>
<evidence type="ECO:0000313" key="5">
    <source>
        <dbReference type="EMBL" id="MBD1425718.1"/>
    </source>
</evidence>
<keyword evidence="4" id="KW-0812">Transmembrane</keyword>
<protein>
    <submittedName>
        <fullName evidence="5">Sterol desaturase family protein</fullName>
    </submittedName>
</protein>
<comment type="similarity">
    <text evidence="1">Belongs to the sterol desaturase family.</text>
</comment>
<evidence type="ECO:0000256" key="2">
    <source>
        <dbReference type="ARBA" id="ARBA00022746"/>
    </source>
</evidence>
<keyword evidence="6" id="KW-1185">Reference proteome</keyword>
<gene>
    <name evidence="5" type="ORF">H8B17_09005</name>
</gene>